<reference evidence="1" key="1">
    <citation type="submission" date="2021-02" db="EMBL/GenBank/DDBJ databases">
        <authorList>
            <person name="Nowell W R."/>
        </authorList>
    </citation>
    <scope>NUCLEOTIDE SEQUENCE</scope>
</reference>
<evidence type="ECO:0000313" key="2">
    <source>
        <dbReference type="Proteomes" id="UP000681720"/>
    </source>
</evidence>
<dbReference type="Proteomes" id="UP000681720">
    <property type="component" value="Unassembled WGS sequence"/>
</dbReference>
<accession>A0A8S3C188</accession>
<protein>
    <submittedName>
        <fullName evidence="1">Uncharacterized protein</fullName>
    </submittedName>
</protein>
<feature type="non-terminal residue" evidence="1">
    <location>
        <position position="80"/>
    </location>
</feature>
<feature type="non-terminal residue" evidence="1">
    <location>
        <position position="1"/>
    </location>
</feature>
<gene>
    <name evidence="1" type="ORF">GIL414_LOCUS50389</name>
</gene>
<evidence type="ECO:0000313" key="1">
    <source>
        <dbReference type="EMBL" id="CAF4871130.1"/>
    </source>
</evidence>
<comment type="caution">
    <text evidence="1">The sequence shown here is derived from an EMBL/GenBank/DDBJ whole genome shotgun (WGS) entry which is preliminary data.</text>
</comment>
<dbReference type="AlphaFoldDB" id="A0A8S3C188"/>
<name>A0A8S3C188_9BILA</name>
<sequence length="80" mass="8357">SRRQSELSCSNGIGGGGVSGGGSHFFHQLQHANIQLKDSLSSCTGAGIGTGIKTSLHSLPTHKIYQPISYHQCAYAKSSL</sequence>
<dbReference type="EMBL" id="CAJOBJ010167807">
    <property type="protein sequence ID" value="CAF4871130.1"/>
    <property type="molecule type" value="Genomic_DNA"/>
</dbReference>
<proteinExistence type="predicted"/>
<organism evidence="1 2">
    <name type="scientific">Rotaria magnacalcarata</name>
    <dbReference type="NCBI Taxonomy" id="392030"/>
    <lineage>
        <taxon>Eukaryota</taxon>
        <taxon>Metazoa</taxon>
        <taxon>Spiralia</taxon>
        <taxon>Gnathifera</taxon>
        <taxon>Rotifera</taxon>
        <taxon>Eurotatoria</taxon>
        <taxon>Bdelloidea</taxon>
        <taxon>Philodinida</taxon>
        <taxon>Philodinidae</taxon>
        <taxon>Rotaria</taxon>
    </lineage>
</organism>